<sequence>MDANQSLRHSLAPPGYFWIGPNVLTVNVNTSKQSLSDLDRLYNEVAPNAILNAGGRADEIRCYPGTREEVISKIEKWMDGHSDLSHRMMWLSGPAGAGKSAIAQSLAERLKEHRIPSANFFFFRGDDTRNNSQPLVATLVYQLRNYYPALNELLADCLTATPFICEASIDEQFKQLISSPLRIIRHSSSIHGPIILIIDGVDECDNERKQEQILGALHVLVTQDNSPFRVLVASRAEPNLVMSFNRIGSSAKSIFLDNEYSPQDDIRRFVVAKFDEIKGVHHLAHTLSKDWPAETDIDAITSKSSGQFIYAATVMRYIEYSTASPALSLLTVLGMQPSAGHSPLAQLDAVYSYIFSKAHDIQAVKLILGAYLLVQTKEMKALSNSHQLFPKLLKRLGYGAIEIASFLGDLTAIISFTSGPPKKLVFYHASLFDYLVDKSRSGIYYVDVRAIAAEWTLICFKELGDWYSWHVSIVILNHVDKATSELSKSLLDASKQNLNNTSGSTINSPTWGILMLKIYKLYFDSDRALYKDTLRHWMRFAYINNVARYLPDNYTGETPINRHISKYYYWYLVTEGLKSVVRPHA</sequence>
<dbReference type="SUPFAM" id="SSF52540">
    <property type="entry name" value="P-loop containing nucleoside triphosphate hydrolases"/>
    <property type="match status" value="1"/>
</dbReference>
<dbReference type="PROSITE" id="PS50837">
    <property type="entry name" value="NACHT"/>
    <property type="match status" value="1"/>
</dbReference>
<dbReference type="EMBL" id="JAACJJ010000002">
    <property type="protein sequence ID" value="KAF5329637.1"/>
    <property type="molecule type" value="Genomic_DNA"/>
</dbReference>
<dbReference type="PANTHER" id="PTHR10039">
    <property type="entry name" value="AMELOGENIN"/>
    <property type="match status" value="1"/>
</dbReference>
<accession>A0A8H5FAM4</accession>
<evidence type="ECO:0000259" key="2">
    <source>
        <dbReference type="PROSITE" id="PS50837"/>
    </source>
</evidence>
<organism evidence="3 4">
    <name type="scientific">Psilocybe cf. subviscida</name>
    <dbReference type="NCBI Taxonomy" id="2480587"/>
    <lineage>
        <taxon>Eukaryota</taxon>
        <taxon>Fungi</taxon>
        <taxon>Dikarya</taxon>
        <taxon>Basidiomycota</taxon>
        <taxon>Agaricomycotina</taxon>
        <taxon>Agaricomycetes</taxon>
        <taxon>Agaricomycetidae</taxon>
        <taxon>Agaricales</taxon>
        <taxon>Agaricineae</taxon>
        <taxon>Strophariaceae</taxon>
        <taxon>Psilocybe</taxon>
    </lineage>
</organism>
<name>A0A8H5FAM4_9AGAR</name>
<keyword evidence="4" id="KW-1185">Reference proteome</keyword>
<dbReference type="AlphaFoldDB" id="A0A8H5FAM4"/>
<evidence type="ECO:0000313" key="4">
    <source>
        <dbReference type="Proteomes" id="UP000567179"/>
    </source>
</evidence>
<dbReference type="PANTHER" id="PTHR10039:SF14">
    <property type="entry name" value="NACHT DOMAIN-CONTAINING PROTEIN"/>
    <property type="match status" value="1"/>
</dbReference>
<dbReference type="InterPro" id="IPR056884">
    <property type="entry name" value="NPHP3-like_N"/>
</dbReference>
<keyword evidence="1" id="KW-0677">Repeat</keyword>
<comment type="caution">
    <text evidence="3">The sequence shown here is derived from an EMBL/GenBank/DDBJ whole genome shotgun (WGS) entry which is preliminary data.</text>
</comment>
<dbReference type="Pfam" id="PF24883">
    <property type="entry name" value="NPHP3_N"/>
    <property type="match status" value="1"/>
</dbReference>
<gene>
    <name evidence="3" type="ORF">D9619_009261</name>
</gene>
<dbReference type="OrthoDB" id="163438at2759"/>
<dbReference type="Proteomes" id="UP000567179">
    <property type="component" value="Unassembled WGS sequence"/>
</dbReference>
<dbReference type="Gene3D" id="3.40.50.300">
    <property type="entry name" value="P-loop containing nucleotide triphosphate hydrolases"/>
    <property type="match status" value="1"/>
</dbReference>
<dbReference type="InterPro" id="IPR027417">
    <property type="entry name" value="P-loop_NTPase"/>
</dbReference>
<proteinExistence type="predicted"/>
<protein>
    <recommendedName>
        <fullName evidence="2">NACHT domain-containing protein</fullName>
    </recommendedName>
</protein>
<feature type="domain" description="NACHT" evidence="2">
    <location>
        <begin position="87"/>
        <end position="203"/>
    </location>
</feature>
<evidence type="ECO:0000313" key="3">
    <source>
        <dbReference type="EMBL" id="KAF5329637.1"/>
    </source>
</evidence>
<evidence type="ECO:0000256" key="1">
    <source>
        <dbReference type="ARBA" id="ARBA00022737"/>
    </source>
</evidence>
<reference evidence="3 4" key="1">
    <citation type="journal article" date="2020" name="ISME J.">
        <title>Uncovering the hidden diversity of litter-decomposition mechanisms in mushroom-forming fungi.</title>
        <authorList>
            <person name="Floudas D."/>
            <person name="Bentzer J."/>
            <person name="Ahren D."/>
            <person name="Johansson T."/>
            <person name="Persson P."/>
            <person name="Tunlid A."/>
        </authorList>
    </citation>
    <scope>NUCLEOTIDE SEQUENCE [LARGE SCALE GENOMIC DNA]</scope>
    <source>
        <strain evidence="3 4">CBS 101986</strain>
    </source>
</reference>
<dbReference type="InterPro" id="IPR007111">
    <property type="entry name" value="NACHT_NTPase"/>
</dbReference>